<name>A0A0L0FY77_9EUKA</name>
<evidence type="ECO:0000256" key="1">
    <source>
        <dbReference type="SAM" id="MobiDB-lite"/>
    </source>
</evidence>
<dbReference type="GeneID" id="25906416"/>
<feature type="compositionally biased region" description="Polar residues" evidence="1">
    <location>
        <begin position="69"/>
        <end position="92"/>
    </location>
</feature>
<keyword evidence="3" id="KW-1185">Reference proteome</keyword>
<organism evidence="2 3">
    <name type="scientific">Sphaeroforma arctica JP610</name>
    <dbReference type="NCBI Taxonomy" id="667725"/>
    <lineage>
        <taxon>Eukaryota</taxon>
        <taxon>Ichthyosporea</taxon>
        <taxon>Ichthyophonida</taxon>
        <taxon>Sphaeroforma</taxon>
    </lineage>
</organism>
<protein>
    <submittedName>
        <fullName evidence="2">Uncharacterized protein</fullName>
    </submittedName>
</protein>
<feature type="compositionally biased region" description="Polar residues" evidence="1">
    <location>
        <begin position="1"/>
        <end position="17"/>
    </location>
</feature>
<evidence type="ECO:0000313" key="2">
    <source>
        <dbReference type="EMBL" id="KNC81790.1"/>
    </source>
</evidence>
<dbReference type="Proteomes" id="UP000054560">
    <property type="component" value="Unassembled WGS sequence"/>
</dbReference>
<feature type="region of interest" description="Disordered" evidence="1">
    <location>
        <begin position="68"/>
        <end position="104"/>
    </location>
</feature>
<evidence type="ECO:0000313" key="3">
    <source>
        <dbReference type="Proteomes" id="UP000054560"/>
    </source>
</evidence>
<reference evidence="2 3" key="1">
    <citation type="submission" date="2011-02" db="EMBL/GenBank/DDBJ databases">
        <title>The Genome Sequence of Sphaeroforma arctica JP610.</title>
        <authorList>
            <consortium name="The Broad Institute Genome Sequencing Platform"/>
            <person name="Russ C."/>
            <person name="Cuomo C."/>
            <person name="Young S.K."/>
            <person name="Zeng Q."/>
            <person name="Gargeya S."/>
            <person name="Alvarado L."/>
            <person name="Berlin A."/>
            <person name="Chapman S.B."/>
            <person name="Chen Z."/>
            <person name="Freedman E."/>
            <person name="Gellesch M."/>
            <person name="Goldberg J."/>
            <person name="Griggs A."/>
            <person name="Gujja S."/>
            <person name="Heilman E."/>
            <person name="Heiman D."/>
            <person name="Howarth C."/>
            <person name="Mehta T."/>
            <person name="Neiman D."/>
            <person name="Pearson M."/>
            <person name="Roberts A."/>
            <person name="Saif S."/>
            <person name="Shea T."/>
            <person name="Shenoy N."/>
            <person name="Sisk P."/>
            <person name="Stolte C."/>
            <person name="Sykes S."/>
            <person name="White J."/>
            <person name="Yandava C."/>
            <person name="Burger G."/>
            <person name="Gray M.W."/>
            <person name="Holland P.W.H."/>
            <person name="King N."/>
            <person name="Lang F.B.F."/>
            <person name="Roger A.J."/>
            <person name="Ruiz-Trillo I."/>
            <person name="Haas B."/>
            <person name="Nusbaum C."/>
            <person name="Birren B."/>
        </authorList>
    </citation>
    <scope>NUCLEOTIDE SEQUENCE [LARGE SCALE GENOMIC DNA]</scope>
    <source>
        <strain evidence="2 3">JP610</strain>
    </source>
</reference>
<dbReference type="EMBL" id="KQ241997">
    <property type="protein sequence ID" value="KNC81790.1"/>
    <property type="molecule type" value="Genomic_DNA"/>
</dbReference>
<dbReference type="RefSeq" id="XP_014155692.1">
    <property type="nucleotide sequence ID" value="XM_014300217.1"/>
</dbReference>
<feature type="region of interest" description="Disordered" evidence="1">
    <location>
        <begin position="1"/>
        <end position="30"/>
    </location>
</feature>
<gene>
    <name evidence="2" type="ORF">SARC_05912</name>
</gene>
<dbReference type="AlphaFoldDB" id="A0A0L0FY77"/>
<sequence>MLRRNPLSTVKYNQLKNHSPPPYQTIGHPAEAMDPKSTCYIVQMGSVPGHMKHTSDMLIFLHFADYAPETSQDNPGRRSPQQRALINGQRATESARGGDFNQDTEGYSHSFHLAACSAHIPEK</sequence>
<accession>A0A0L0FY77</accession>
<proteinExistence type="predicted"/>